<evidence type="ECO:0000313" key="3">
    <source>
        <dbReference type="Proteomes" id="UP000253790"/>
    </source>
</evidence>
<organism evidence="2 3">
    <name type="scientific">Ornithinimicrobium avium</name>
    <dbReference type="NCBI Taxonomy" id="2283195"/>
    <lineage>
        <taxon>Bacteria</taxon>
        <taxon>Bacillati</taxon>
        <taxon>Actinomycetota</taxon>
        <taxon>Actinomycetes</taxon>
        <taxon>Micrococcales</taxon>
        <taxon>Ornithinimicrobiaceae</taxon>
        <taxon>Ornithinimicrobium</taxon>
    </lineage>
</organism>
<keyword evidence="3" id="KW-1185">Reference proteome</keyword>
<dbReference type="AlphaFoldDB" id="A0A345NME0"/>
<accession>A0A345NME0</accession>
<dbReference type="SUPFAM" id="SSF54106">
    <property type="entry name" value="LysM domain"/>
    <property type="match status" value="1"/>
</dbReference>
<dbReference type="Pfam" id="PF10648">
    <property type="entry name" value="Gmad2"/>
    <property type="match status" value="1"/>
</dbReference>
<dbReference type="InterPro" id="IPR052196">
    <property type="entry name" value="Bact_Kbp"/>
</dbReference>
<dbReference type="SMART" id="SM00257">
    <property type="entry name" value="LysM"/>
    <property type="match status" value="1"/>
</dbReference>
<dbReference type="RefSeq" id="WP_114927963.1">
    <property type="nucleotide sequence ID" value="NZ_CP031229.1"/>
</dbReference>
<proteinExistence type="predicted"/>
<dbReference type="PANTHER" id="PTHR34700">
    <property type="entry name" value="POTASSIUM BINDING PROTEIN KBP"/>
    <property type="match status" value="1"/>
</dbReference>
<gene>
    <name evidence="2" type="ORF">DV701_08685</name>
</gene>
<evidence type="ECO:0000259" key="1">
    <source>
        <dbReference type="PROSITE" id="PS51782"/>
    </source>
</evidence>
<dbReference type="EMBL" id="CP031229">
    <property type="protein sequence ID" value="AXH96198.1"/>
    <property type="molecule type" value="Genomic_DNA"/>
</dbReference>
<dbReference type="PANTHER" id="PTHR34700:SF4">
    <property type="entry name" value="PHAGE-LIKE ELEMENT PBSX PROTEIN XKDP"/>
    <property type="match status" value="1"/>
</dbReference>
<sequence length="163" mass="17433">MSIDVQQPRRHDIVGRTVLVAGTAGGAFEASYVVRVTDGHDEVTQAFMAGDGVGGHGQFQVRVDVSGAGFSRAKAKVEVFHSSARDGSELDRVVVPVVLGGQVVSGYTSYLEHVVVAGETLWAIAQHYYGDGARYHRLVTANPRITDPDVIHPGDVLRVPRAL</sequence>
<dbReference type="CDD" id="cd00118">
    <property type="entry name" value="LysM"/>
    <property type="match status" value="1"/>
</dbReference>
<dbReference type="InterPro" id="IPR036779">
    <property type="entry name" value="LysM_dom_sf"/>
</dbReference>
<dbReference type="InterPro" id="IPR018911">
    <property type="entry name" value="Gmad2_Ig-like_dom"/>
</dbReference>
<protein>
    <submittedName>
        <fullName evidence="2">LysM peptidoglycan-binding domain-containing protein</fullName>
    </submittedName>
</protein>
<feature type="domain" description="LysM" evidence="1">
    <location>
        <begin position="111"/>
        <end position="159"/>
    </location>
</feature>
<dbReference type="PROSITE" id="PS51782">
    <property type="entry name" value="LYSM"/>
    <property type="match status" value="1"/>
</dbReference>
<dbReference type="Proteomes" id="UP000253790">
    <property type="component" value="Chromosome"/>
</dbReference>
<reference evidence="2 3" key="1">
    <citation type="submission" date="2018-07" db="EMBL/GenBank/DDBJ databases">
        <title>Complete genome sequencing of Ornithinimicrobium sp. AMA3305.</title>
        <authorList>
            <person name="Bae J.-W."/>
        </authorList>
    </citation>
    <scope>NUCLEOTIDE SEQUENCE [LARGE SCALE GENOMIC DNA]</scope>
    <source>
        <strain evidence="2 3">AMA3305</strain>
    </source>
</reference>
<dbReference type="Gene3D" id="3.10.350.10">
    <property type="entry name" value="LysM domain"/>
    <property type="match status" value="1"/>
</dbReference>
<evidence type="ECO:0000313" key="2">
    <source>
        <dbReference type="EMBL" id="AXH96198.1"/>
    </source>
</evidence>
<name>A0A345NME0_9MICO</name>
<dbReference type="Pfam" id="PF01476">
    <property type="entry name" value="LysM"/>
    <property type="match status" value="1"/>
</dbReference>
<dbReference type="InterPro" id="IPR018392">
    <property type="entry name" value="LysM"/>
</dbReference>
<dbReference type="KEGG" id="orn:DV701_08685"/>
<dbReference type="OrthoDB" id="8444614at2"/>